<accession>A0A1J7JRN6</accession>
<evidence type="ECO:0000313" key="3">
    <source>
        <dbReference type="Proteomes" id="UP000182658"/>
    </source>
</evidence>
<organism evidence="2 3">
    <name type="scientific">Coniochaeta ligniaria NRRL 30616</name>
    <dbReference type="NCBI Taxonomy" id="1408157"/>
    <lineage>
        <taxon>Eukaryota</taxon>
        <taxon>Fungi</taxon>
        <taxon>Dikarya</taxon>
        <taxon>Ascomycota</taxon>
        <taxon>Pezizomycotina</taxon>
        <taxon>Sordariomycetes</taxon>
        <taxon>Sordariomycetidae</taxon>
        <taxon>Coniochaetales</taxon>
        <taxon>Coniochaetaceae</taxon>
        <taxon>Coniochaeta</taxon>
    </lineage>
</organism>
<evidence type="ECO:0008006" key="4">
    <source>
        <dbReference type="Google" id="ProtNLM"/>
    </source>
</evidence>
<dbReference type="EMBL" id="KV875096">
    <property type="protein sequence ID" value="OIW30426.1"/>
    <property type="molecule type" value="Genomic_DNA"/>
</dbReference>
<feature type="region of interest" description="Disordered" evidence="1">
    <location>
        <begin position="857"/>
        <end position="884"/>
    </location>
</feature>
<dbReference type="PANTHER" id="PTHR33099:SF7">
    <property type="entry name" value="MYND-TYPE DOMAIN-CONTAINING PROTEIN"/>
    <property type="match status" value="1"/>
</dbReference>
<dbReference type="PANTHER" id="PTHR33099">
    <property type="entry name" value="FE2OG DIOXYGENASE DOMAIN-CONTAINING PROTEIN"/>
    <property type="match status" value="1"/>
</dbReference>
<name>A0A1J7JRN6_9PEZI</name>
<sequence>MSDPSDSGDSASIPDVAVDGVDAIKQKLQACLDEIEAAGDFATFHRHPAFVNPGLTIQGDRRITLPLSQGDAKAIKTACRRAPFGQGDRTIVDTSVRNTWELHPSAFQLANPAWESYFTTILRQAADGLGLCGVKAQIDKLLLYEQGSFFKRHKDSEKEPGMVGTMVVCLPSQHQGGAVNLSFKSEERSFATGPASDWDMTTLAWYSDVTHEIAKLTDGYRLVLTYKLIQTDGTAGSAKSQYKRLKLLRTLLLGWHSTTNSDTMLYYPLEHQYTQVSLSLANMKGRDAAVCQILHQACLDCGIFLLFGHLNREVFEDEDELQDEVSLKLETVYSPEGTKIASKICVDESGILRTGLFDRSPDSHSGHEYTGNEHSPAVSRYHETVVILIPKHRLDRLIDAYWNPYLEDMVSMVDHDLRAHCDAATASGAVAFFLGVLSENVSAKPAITQTIMHWVMEFESDDLARGLLSFVLRKHPNRDIALRAACRRIERSETIEWNACDVAKSCSVTSWERVLEQFPGYLESEHSKSFKAWARAKSDQILMSQTKIAISDLDFLIQSIKSRHDDSDWIMASLFPVIASRGQRELLYRLLSTLFEGRETKEFTVAKAAFEYMLEHASSRLSIHAAHIGADQENKSPKRCCASFFTLLDQSLTIGVHDYVSKLLIATHDTLKSELALEQDELSNGVVHAFLEPFASVLGRHEWSTCAAAKDIFTLLIGRRVFLQKPPLPPGSLRGWAHKPKTCGTAGCRPCATLHQFVTSRNMKIVRIAFTDESLRTHWESVLPAHLYSINSEQAETGYKIVIEKLCKEVEDARVRYRVAVEELQAQLAPLQGEFTKKLLGDDCYRELILIESQSTDGSSAVGKRPAVKVTGNKTKKGNPGKVG</sequence>
<feature type="compositionally biased region" description="Basic residues" evidence="1">
    <location>
        <begin position="874"/>
        <end position="884"/>
    </location>
</feature>
<dbReference type="OrthoDB" id="27483at2759"/>
<reference evidence="2 3" key="1">
    <citation type="submission" date="2016-10" db="EMBL/GenBank/DDBJ databases">
        <title>Draft genome sequence of Coniochaeta ligniaria NRRL30616, a lignocellulolytic fungus for bioabatement of inhibitors in plant biomass hydrolysates.</title>
        <authorList>
            <consortium name="DOE Joint Genome Institute"/>
            <person name="Jimenez D.J."/>
            <person name="Hector R.E."/>
            <person name="Riley R."/>
            <person name="Sun H."/>
            <person name="Grigoriev I.V."/>
            <person name="Van Elsas J.D."/>
            <person name="Nichols N.N."/>
        </authorList>
    </citation>
    <scope>NUCLEOTIDE SEQUENCE [LARGE SCALE GENOMIC DNA]</scope>
    <source>
        <strain evidence="2 3">NRRL 30616</strain>
    </source>
</reference>
<evidence type="ECO:0000256" key="1">
    <source>
        <dbReference type="SAM" id="MobiDB-lite"/>
    </source>
</evidence>
<keyword evidence="3" id="KW-1185">Reference proteome</keyword>
<gene>
    <name evidence="2" type="ORF">CONLIGDRAFT_699866</name>
</gene>
<evidence type="ECO:0000313" key="2">
    <source>
        <dbReference type="EMBL" id="OIW30426.1"/>
    </source>
</evidence>
<dbReference type="Proteomes" id="UP000182658">
    <property type="component" value="Unassembled WGS sequence"/>
</dbReference>
<proteinExistence type="predicted"/>
<protein>
    <recommendedName>
        <fullName evidence="4">Prolyl 4-hydroxylase alpha subunit Fe(2+) 2OG dioxygenase domain-containing protein</fullName>
    </recommendedName>
</protein>
<dbReference type="AlphaFoldDB" id="A0A1J7JRN6"/>
<dbReference type="Gene3D" id="2.60.120.620">
    <property type="entry name" value="q2cbj1_9rhob like domain"/>
    <property type="match status" value="1"/>
</dbReference>
<dbReference type="InParanoid" id="A0A1J7JRN6"/>